<evidence type="ECO:0000256" key="4">
    <source>
        <dbReference type="ARBA" id="ARBA00023136"/>
    </source>
</evidence>
<evidence type="ECO:0000313" key="7">
    <source>
        <dbReference type="EMBL" id="PNH03530.1"/>
    </source>
</evidence>
<evidence type="ECO:0000256" key="2">
    <source>
        <dbReference type="ARBA" id="ARBA00022692"/>
    </source>
</evidence>
<evidence type="ECO:0000256" key="5">
    <source>
        <dbReference type="SAM" id="Phobius"/>
    </source>
</evidence>
<feature type="transmembrane region" description="Helical" evidence="5">
    <location>
        <begin position="92"/>
        <end position="112"/>
    </location>
</feature>
<dbReference type="Pfam" id="PF02656">
    <property type="entry name" value="DUF202"/>
    <property type="match status" value="1"/>
</dbReference>
<organism evidence="7 8">
    <name type="scientific">Tetrabaena socialis</name>
    <dbReference type="NCBI Taxonomy" id="47790"/>
    <lineage>
        <taxon>Eukaryota</taxon>
        <taxon>Viridiplantae</taxon>
        <taxon>Chlorophyta</taxon>
        <taxon>core chlorophytes</taxon>
        <taxon>Chlorophyceae</taxon>
        <taxon>CS clade</taxon>
        <taxon>Chlamydomonadales</taxon>
        <taxon>Tetrabaenaceae</taxon>
        <taxon>Tetrabaena</taxon>
    </lineage>
</organism>
<dbReference type="Proteomes" id="UP000236333">
    <property type="component" value="Unassembled WGS sequence"/>
</dbReference>
<evidence type="ECO:0000256" key="1">
    <source>
        <dbReference type="ARBA" id="ARBA00004127"/>
    </source>
</evidence>
<evidence type="ECO:0000259" key="6">
    <source>
        <dbReference type="Pfam" id="PF02656"/>
    </source>
</evidence>
<gene>
    <name evidence="7" type="ORF">TSOC_010403</name>
</gene>
<comment type="subcellular location">
    <subcellularLocation>
        <location evidence="1">Endomembrane system</location>
        <topology evidence="1">Multi-pass membrane protein</topology>
    </subcellularLocation>
</comment>
<dbReference type="EMBL" id="PGGS01000491">
    <property type="protein sequence ID" value="PNH03530.1"/>
    <property type="molecule type" value="Genomic_DNA"/>
</dbReference>
<accession>A0A2J7ZTG5</accession>
<dbReference type="SMR" id="A0A2J7ZTG5"/>
<proteinExistence type="predicted"/>
<keyword evidence="2 5" id="KW-0812">Transmembrane</keyword>
<evidence type="ECO:0000313" key="8">
    <source>
        <dbReference type="Proteomes" id="UP000236333"/>
    </source>
</evidence>
<dbReference type="InterPro" id="IPR051572">
    <property type="entry name" value="VTC_Complex_Subunit"/>
</dbReference>
<dbReference type="PANTHER" id="PTHR46140:SF1">
    <property type="entry name" value="VACUOLAR TRANSPORTER CHAPERONE COMPLEX SUBUNIT 4-RELATED"/>
    <property type="match status" value="1"/>
</dbReference>
<sequence>MTSLINNGGGANTAALLFDKLYGSKQVTAGAEIQRPRKVPMRVEPKSYFANERTYLSWMGMAITMGGVSSALVGFSGEPDDGTEHLISKRTIDIITCIYTPLSILIMCYALFTYEWRSKFMRTKQLGFFDDKVGPITVAVLVLLTLLVIFTIALMDYLF</sequence>
<keyword evidence="8" id="KW-1185">Reference proteome</keyword>
<comment type="caution">
    <text evidence="7">The sequence shown here is derived from an EMBL/GenBank/DDBJ whole genome shotgun (WGS) entry which is preliminary data.</text>
</comment>
<name>A0A2J7ZTG5_9CHLO</name>
<dbReference type="PANTHER" id="PTHR46140">
    <property type="entry name" value="VACUOLAR TRANSPORTER CHAPERONE 1-RELATED"/>
    <property type="match status" value="1"/>
</dbReference>
<protein>
    <submittedName>
        <fullName evidence="7">Vacuolar transporter chaperone 1</fullName>
    </submittedName>
</protein>
<keyword evidence="4 5" id="KW-0472">Membrane</keyword>
<dbReference type="AlphaFoldDB" id="A0A2J7ZTG5"/>
<dbReference type="GO" id="GO:0012505">
    <property type="term" value="C:endomembrane system"/>
    <property type="evidence" value="ECO:0007669"/>
    <property type="project" value="UniProtKB-SubCell"/>
</dbReference>
<dbReference type="OrthoDB" id="2243669at2759"/>
<feature type="transmembrane region" description="Helical" evidence="5">
    <location>
        <begin position="55"/>
        <end position="72"/>
    </location>
</feature>
<dbReference type="InterPro" id="IPR003807">
    <property type="entry name" value="DUF202"/>
</dbReference>
<evidence type="ECO:0000256" key="3">
    <source>
        <dbReference type="ARBA" id="ARBA00022989"/>
    </source>
</evidence>
<feature type="transmembrane region" description="Helical" evidence="5">
    <location>
        <begin position="133"/>
        <end position="155"/>
    </location>
</feature>
<keyword evidence="3 5" id="KW-1133">Transmembrane helix</keyword>
<feature type="domain" description="DUF202" evidence="6">
    <location>
        <begin position="46"/>
        <end position="119"/>
    </location>
</feature>
<reference evidence="7 8" key="1">
    <citation type="journal article" date="2017" name="Mol. Biol. Evol.">
        <title>The 4-celled Tetrabaena socialis nuclear genome reveals the essential components for genetic control of cell number at the origin of multicellularity in the volvocine lineage.</title>
        <authorList>
            <person name="Featherston J."/>
            <person name="Arakaki Y."/>
            <person name="Hanschen E.R."/>
            <person name="Ferris P.J."/>
            <person name="Michod R.E."/>
            <person name="Olson B.J.S.C."/>
            <person name="Nozaki H."/>
            <person name="Durand P.M."/>
        </authorList>
    </citation>
    <scope>NUCLEOTIDE SEQUENCE [LARGE SCALE GENOMIC DNA]</scope>
    <source>
        <strain evidence="7 8">NIES-571</strain>
    </source>
</reference>